<evidence type="ECO:0000256" key="1">
    <source>
        <dbReference type="ARBA" id="ARBA00004141"/>
    </source>
</evidence>
<dbReference type="InterPro" id="IPR001902">
    <property type="entry name" value="SLC26A/SulP_fam"/>
</dbReference>
<dbReference type="InterPro" id="IPR011547">
    <property type="entry name" value="SLC26A/SulP_dom"/>
</dbReference>
<evidence type="ECO:0000313" key="7">
    <source>
        <dbReference type="EMBL" id="STZ42030.1"/>
    </source>
</evidence>
<evidence type="ECO:0000256" key="2">
    <source>
        <dbReference type="ARBA" id="ARBA00022692"/>
    </source>
</evidence>
<dbReference type="NCBIfam" id="TIGR00815">
    <property type="entry name" value="sulP"/>
    <property type="match status" value="1"/>
</dbReference>
<dbReference type="Pfam" id="PF01740">
    <property type="entry name" value="STAS"/>
    <property type="match status" value="1"/>
</dbReference>
<keyword evidence="4 5" id="KW-0472">Membrane</keyword>
<dbReference type="CDD" id="cd07042">
    <property type="entry name" value="STAS_SulP_like_sulfate_transporter"/>
    <property type="match status" value="1"/>
</dbReference>
<feature type="transmembrane region" description="Helical" evidence="5">
    <location>
        <begin position="378"/>
        <end position="406"/>
    </location>
</feature>
<dbReference type="EMBL" id="UGQM01000001">
    <property type="protein sequence ID" value="STZ42030.1"/>
    <property type="molecule type" value="Genomic_DNA"/>
</dbReference>
<organism evidence="7 8">
    <name type="scientific">Mycolicibacterium gilvum</name>
    <dbReference type="NCBI Taxonomy" id="1804"/>
    <lineage>
        <taxon>Bacteria</taxon>
        <taxon>Bacillati</taxon>
        <taxon>Actinomycetota</taxon>
        <taxon>Actinomycetes</taxon>
        <taxon>Mycobacteriales</taxon>
        <taxon>Mycobacteriaceae</taxon>
        <taxon>Mycolicibacterium</taxon>
    </lineage>
</organism>
<feature type="domain" description="STAS" evidence="6">
    <location>
        <begin position="434"/>
        <end position="549"/>
    </location>
</feature>
<dbReference type="InterPro" id="IPR002645">
    <property type="entry name" value="STAS_dom"/>
</dbReference>
<evidence type="ECO:0000313" key="8">
    <source>
        <dbReference type="Proteomes" id="UP000254291"/>
    </source>
</evidence>
<evidence type="ECO:0000259" key="6">
    <source>
        <dbReference type="PROSITE" id="PS50801"/>
    </source>
</evidence>
<feature type="transmembrane region" description="Helical" evidence="5">
    <location>
        <begin position="131"/>
        <end position="152"/>
    </location>
</feature>
<reference evidence="7 8" key="1">
    <citation type="submission" date="2018-06" db="EMBL/GenBank/DDBJ databases">
        <authorList>
            <consortium name="Pathogen Informatics"/>
            <person name="Doyle S."/>
        </authorList>
    </citation>
    <scope>NUCLEOTIDE SEQUENCE [LARGE SCALE GENOMIC DNA]</scope>
    <source>
        <strain evidence="7 8">NCTC10742</strain>
    </source>
</reference>
<feature type="transmembrane region" description="Helical" evidence="5">
    <location>
        <begin position="34"/>
        <end position="62"/>
    </location>
</feature>
<comment type="subcellular location">
    <subcellularLocation>
        <location evidence="1">Membrane</location>
        <topology evidence="1">Multi-pass membrane protein</topology>
    </subcellularLocation>
</comment>
<feature type="transmembrane region" description="Helical" evidence="5">
    <location>
        <begin position="325"/>
        <end position="358"/>
    </location>
</feature>
<feature type="transmembrane region" description="Helical" evidence="5">
    <location>
        <begin position="164"/>
        <end position="191"/>
    </location>
</feature>
<keyword evidence="2 5" id="KW-0812">Transmembrane</keyword>
<dbReference type="InterPro" id="IPR036513">
    <property type="entry name" value="STAS_dom_sf"/>
</dbReference>
<dbReference type="Pfam" id="PF00916">
    <property type="entry name" value="Sulfate_transp"/>
    <property type="match status" value="1"/>
</dbReference>
<feature type="transmembrane region" description="Helical" evidence="5">
    <location>
        <begin position="74"/>
        <end position="90"/>
    </location>
</feature>
<dbReference type="Gene3D" id="3.30.750.24">
    <property type="entry name" value="STAS domain"/>
    <property type="match status" value="1"/>
</dbReference>
<feature type="transmembrane region" description="Helical" evidence="5">
    <location>
        <begin position="203"/>
        <end position="226"/>
    </location>
</feature>
<dbReference type="SUPFAM" id="SSF52091">
    <property type="entry name" value="SpoIIaa-like"/>
    <property type="match status" value="1"/>
</dbReference>
<dbReference type="PANTHER" id="PTHR11814">
    <property type="entry name" value="SULFATE TRANSPORTER"/>
    <property type="match status" value="1"/>
</dbReference>
<keyword evidence="3 5" id="KW-1133">Transmembrane helix</keyword>
<dbReference type="GO" id="GO:0055085">
    <property type="term" value="P:transmembrane transport"/>
    <property type="evidence" value="ECO:0007669"/>
    <property type="project" value="InterPro"/>
</dbReference>
<feature type="transmembrane region" description="Helical" evidence="5">
    <location>
        <begin position="246"/>
        <end position="266"/>
    </location>
</feature>
<evidence type="ECO:0000256" key="4">
    <source>
        <dbReference type="ARBA" id="ARBA00023136"/>
    </source>
</evidence>
<dbReference type="AlphaFoldDB" id="A0A378SH64"/>
<dbReference type="PROSITE" id="PS50801">
    <property type="entry name" value="STAS"/>
    <property type="match status" value="1"/>
</dbReference>
<accession>A0A378SH64</accession>
<feature type="transmembrane region" description="Helical" evidence="5">
    <location>
        <begin position="96"/>
        <end position="119"/>
    </location>
</feature>
<dbReference type="GO" id="GO:0016020">
    <property type="term" value="C:membrane"/>
    <property type="evidence" value="ECO:0007669"/>
    <property type="project" value="UniProtKB-SubCell"/>
</dbReference>
<proteinExistence type="predicted"/>
<evidence type="ECO:0000256" key="5">
    <source>
        <dbReference type="SAM" id="Phobius"/>
    </source>
</evidence>
<dbReference type="Proteomes" id="UP000254291">
    <property type="component" value="Unassembled WGS sequence"/>
</dbReference>
<dbReference type="RefSeq" id="WP_115326753.1">
    <property type="nucleotide sequence ID" value="NZ_JACKST010000147.1"/>
</dbReference>
<evidence type="ECO:0000256" key="3">
    <source>
        <dbReference type="ARBA" id="ARBA00022989"/>
    </source>
</evidence>
<name>A0A378SH64_9MYCO</name>
<protein>
    <submittedName>
        <fullName evidence="7">Sulfate transporter</fullName>
    </submittedName>
</protein>
<sequence length="559" mass="58053">MTSNFGELRSYRRSALRDDTQAGLSVAAYLVPQALAYATLAGLSPAAGLWAALPPLLVYAILGSSRQLSVGPESTTALMTAAVLAPVVGGDDPVRYAASAAVLAILVGLVCLGAGMLRLGYLANMLSKPVLVGYMLGVALAMVAGQLGRIAGVEVTGDTVPAQLAAFAAAVDGVHWPTAGLALGVLVLVLTMERVAPTLPAPLIGVVVATVVTWAGELTRFGVAVVGDVPVGLPAPALPWLTVDQIQALIVPAIGISVVAFSDNILTARAFASRAGQNIDPNTELRALGVSNLAVGFLRGFPVSSSASRTALAAAAGARTQMYSLVVLAVVAVVVVFGGGLVSHVPAAALGGLIVYAALKLVDVRSFRALARFRRSEVVLAALTAIAVTVFGLLYGVGIAVALSVLDLLRRLSHAHDSVQGLVPGLAGMHDVDDYPDARIVPGLVVYRYDAPLCFANAEDFRRRALEAIDQMDQPTRWFVLNAEANVEVDMTAIEALDQVRQDCLRRGIVFAMARVKQDLREALAAGGVLDEIGQDRLYMTLPTAVAAYQAWVASGNKG</sequence>
<gene>
    <name evidence="7" type="ORF">NCTC10742_01240</name>
</gene>